<protein>
    <submittedName>
        <fullName evidence="8">2OG-Fe(II) oxygenase</fullName>
    </submittedName>
</protein>
<dbReference type="GO" id="GO:0008198">
    <property type="term" value="F:ferrous iron binding"/>
    <property type="evidence" value="ECO:0007669"/>
    <property type="project" value="TreeGrafter"/>
</dbReference>
<name>A0A1S8DCF9_9GAMM</name>
<dbReference type="OrthoDB" id="9783171at2"/>
<dbReference type="GO" id="GO:0031418">
    <property type="term" value="F:L-ascorbic acid binding"/>
    <property type="evidence" value="ECO:0007669"/>
    <property type="project" value="UniProtKB-KW"/>
</dbReference>
<dbReference type="Gene3D" id="2.60.120.620">
    <property type="entry name" value="q2cbj1_9rhob like domain"/>
    <property type="match status" value="1"/>
</dbReference>
<evidence type="ECO:0000256" key="1">
    <source>
        <dbReference type="ARBA" id="ARBA00001961"/>
    </source>
</evidence>
<keyword evidence="2" id="KW-0479">Metal-binding</keyword>
<evidence type="ECO:0000256" key="6">
    <source>
        <dbReference type="ARBA" id="ARBA00023004"/>
    </source>
</evidence>
<keyword evidence="9" id="KW-1185">Reference proteome</keyword>
<evidence type="ECO:0000313" key="8">
    <source>
        <dbReference type="EMBL" id="ONM43083.1"/>
    </source>
</evidence>
<feature type="domain" description="Fe2OG dioxygenase" evidence="7">
    <location>
        <begin position="109"/>
        <end position="203"/>
    </location>
</feature>
<dbReference type="AlphaFoldDB" id="A0A1S8DCF9"/>
<proteinExistence type="predicted"/>
<dbReference type="GO" id="GO:0031543">
    <property type="term" value="F:peptidyl-proline dioxygenase activity"/>
    <property type="evidence" value="ECO:0007669"/>
    <property type="project" value="TreeGrafter"/>
</dbReference>
<dbReference type="PANTHER" id="PTHR12907">
    <property type="entry name" value="EGL NINE HOMOLOG-RELATED"/>
    <property type="match status" value="1"/>
</dbReference>
<dbReference type="Proteomes" id="UP000242847">
    <property type="component" value="Unassembled WGS sequence"/>
</dbReference>
<keyword evidence="3" id="KW-0847">Vitamin C</keyword>
<evidence type="ECO:0000256" key="5">
    <source>
        <dbReference type="ARBA" id="ARBA00023002"/>
    </source>
</evidence>
<accession>A0A1S8DCF9</accession>
<evidence type="ECO:0000256" key="2">
    <source>
        <dbReference type="ARBA" id="ARBA00022723"/>
    </source>
</evidence>
<evidence type="ECO:0000256" key="4">
    <source>
        <dbReference type="ARBA" id="ARBA00022964"/>
    </source>
</evidence>
<dbReference type="InterPro" id="IPR044862">
    <property type="entry name" value="Pro_4_hyd_alph_FE2OG_OXY"/>
</dbReference>
<sequence>MPEFPLVPASRFVRMADELAERGWSVQEQLLPEPLAQALERDCRALWQQDDLTPAAIGRGDGQLVMPGIRGDYTRWLDDCPQTSASRTYLGLMDGVRETLNRSLFLGLDTFETHYALYPPGAGYQRHLDRFQDNPLRTISVVSYLNTAWQPGDGGELRLYLPDGEFDVAPLAGTVVVFTSADVEHEVLASRFERASLTGWFRRRPDNPLLR</sequence>
<gene>
    <name evidence="8" type="ORF">BXT89_14595</name>
</gene>
<evidence type="ECO:0000259" key="7">
    <source>
        <dbReference type="PROSITE" id="PS51471"/>
    </source>
</evidence>
<dbReference type="InterPro" id="IPR005123">
    <property type="entry name" value="Oxoglu/Fe-dep_dioxygenase_dom"/>
</dbReference>
<keyword evidence="6" id="KW-0408">Iron</keyword>
<dbReference type="RefSeq" id="WP_083728413.1">
    <property type="nucleotide sequence ID" value="NZ_FOUD01000009.1"/>
</dbReference>
<reference evidence="8 9" key="1">
    <citation type="submission" date="2017-01" db="EMBL/GenBank/DDBJ databases">
        <title>Draft genome sequence of Pseudomonas pachastrellae type strain CCUG 46540T from a deep sea.</title>
        <authorList>
            <person name="Gomila M."/>
            <person name="Mulet M."/>
            <person name="Lalucat J."/>
            <person name="Garcia-Valdes E."/>
        </authorList>
    </citation>
    <scope>NUCLEOTIDE SEQUENCE [LARGE SCALE GENOMIC DNA]</scope>
    <source>
        <strain evidence="8 9">CCUG 46540</strain>
    </source>
</reference>
<comment type="cofactor">
    <cofactor evidence="1">
        <name>L-ascorbate</name>
        <dbReference type="ChEBI" id="CHEBI:38290"/>
    </cofactor>
</comment>
<dbReference type="InterPro" id="IPR051559">
    <property type="entry name" value="HIF_prolyl_hydroxylases"/>
</dbReference>
<dbReference type="EMBL" id="MUBC01000036">
    <property type="protein sequence ID" value="ONM43083.1"/>
    <property type="molecule type" value="Genomic_DNA"/>
</dbReference>
<dbReference type="SMART" id="SM00702">
    <property type="entry name" value="P4Hc"/>
    <property type="match status" value="1"/>
</dbReference>
<comment type="caution">
    <text evidence="8">The sequence shown here is derived from an EMBL/GenBank/DDBJ whole genome shotgun (WGS) entry which is preliminary data.</text>
</comment>
<dbReference type="Pfam" id="PF13640">
    <property type="entry name" value="2OG-FeII_Oxy_3"/>
    <property type="match status" value="1"/>
</dbReference>
<dbReference type="STRING" id="254161.SAMN05216256_109127"/>
<evidence type="ECO:0000313" key="9">
    <source>
        <dbReference type="Proteomes" id="UP000242847"/>
    </source>
</evidence>
<dbReference type="InterPro" id="IPR006620">
    <property type="entry name" value="Pro_4_hyd_alph"/>
</dbReference>
<keyword evidence="4" id="KW-0223">Dioxygenase</keyword>
<dbReference type="PROSITE" id="PS51471">
    <property type="entry name" value="FE2OG_OXY"/>
    <property type="match status" value="1"/>
</dbReference>
<dbReference type="GO" id="GO:0071456">
    <property type="term" value="P:cellular response to hypoxia"/>
    <property type="evidence" value="ECO:0007669"/>
    <property type="project" value="TreeGrafter"/>
</dbReference>
<dbReference type="PANTHER" id="PTHR12907:SF26">
    <property type="entry name" value="HIF PROLYL HYDROXYLASE, ISOFORM C"/>
    <property type="match status" value="1"/>
</dbReference>
<evidence type="ECO:0000256" key="3">
    <source>
        <dbReference type="ARBA" id="ARBA00022896"/>
    </source>
</evidence>
<keyword evidence="5" id="KW-0560">Oxidoreductase</keyword>
<organism evidence="8 9">
    <name type="scientific">Halopseudomonas pachastrellae</name>
    <dbReference type="NCBI Taxonomy" id="254161"/>
    <lineage>
        <taxon>Bacteria</taxon>
        <taxon>Pseudomonadati</taxon>
        <taxon>Pseudomonadota</taxon>
        <taxon>Gammaproteobacteria</taxon>
        <taxon>Pseudomonadales</taxon>
        <taxon>Pseudomonadaceae</taxon>
        <taxon>Halopseudomonas</taxon>
    </lineage>
</organism>